<feature type="binding site" evidence="11">
    <location>
        <position position="166"/>
    </location>
    <ligand>
        <name>Zn(2+)</name>
        <dbReference type="ChEBI" id="CHEBI:29105"/>
        <label>1</label>
    </ligand>
</feature>
<evidence type="ECO:0000313" key="16">
    <source>
        <dbReference type="Proteomes" id="UP000886857"/>
    </source>
</evidence>
<dbReference type="HAMAP" id="MF_01152">
    <property type="entry name" value="DnaJ"/>
    <property type="match status" value="1"/>
</dbReference>
<feature type="zinc finger region" description="CR-type" evidence="12">
    <location>
        <begin position="150"/>
        <end position="232"/>
    </location>
</feature>
<keyword evidence="6 11" id="KW-0862">Zinc</keyword>
<evidence type="ECO:0000256" key="9">
    <source>
        <dbReference type="ARBA" id="ARBA00061004"/>
    </source>
</evidence>
<dbReference type="SUPFAM" id="SSF49493">
    <property type="entry name" value="HSP40/DnaJ peptide-binding domain"/>
    <property type="match status" value="2"/>
</dbReference>
<feature type="repeat" description="CXXCXGXG motif" evidence="11">
    <location>
        <begin position="220"/>
        <end position="227"/>
    </location>
</feature>
<keyword evidence="7 11" id="KW-0346">Stress response</keyword>
<dbReference type="FunFam" id="2.60.260.20:FF:000005">
    <property type="entry name" value="Chaperone protein dnaJ 1, mitochondrial"/>
    <property type="match status" value="1"/>
</dbReference>
<comment type="similarity">
    <text evidence="9 11">Belongs to the DnaJ family.</text>
</comment>
<feature type="domain" description="CR-type" evidence="14">
    <location>
        <begin position="150"/>
        <end position="232"/>
    </location>
</feature>
<feature type="binding site" evidence="11">
    <location>
        <position position="180"/>
    </location>
    <ligand>
        <name>Zn(2+)</name>
        <dbReference type="ChEBI" id="CHEBI:29105"/>
        <label>2</label>
    </ligand>
</feature>
<dbReference type="Pfam" id="PF00684">
    <property type="entry name" value="DnaJ_CXXCXGXG"/>
    <property type="match status" value="1"/>
</dbReference>
<evidence type="ECO:0000259" key="14">
    <source>
        <dbReference type="PROSITE" id="PS51188"/>
    </source>
</evidence>
<dbReference type="NCBIfam" id="TIGR02349">
    <property type="entry name" value="DnaJ_bact"/>
    <property type="match status" value="1"/>
</dbReference>
<evidence type="ECO:0000256" key="11">
    <source>
        <dbReference type="HAMAP-Rule" id="MF_01152"/>
    </source>
</evidence>
<keyword evidence="1 11" id="KW-0963">Cytoplasm</keyword>
<dbReference type="AlphaFoldDB" id="A0A9D1SVV4"/>
<evidence type="ECO:0000256" key="12">
    <source>
        <dbReference type="PROSITE-ProRule" id="PRU00546"/>
    </source>
</evidence>
<dbReference type="FunFam" id="2.10.230.10:FF:000002">
    <property type="entry name" value="Molecular chaperone DnaJ"/>
    <property type="match status" value="1"/>
</dbReference>
<evidence type="ECO:0000313" key="15">
    <source>
        <dbReference type="EMBL" id="HIU99032.1"/>
    </source>
</evidence>
<dbReference type="Pfam" id="PF00226">
    <property type="entry name" value="DnaJ"/>
    <property type="match status" value="1"/>
</dbReference>
<reference evidence="15" key="2">
    <citation type="journal article" date="2021" name="PeerJ">
        <title>Extensive microbial diversity within the chicken gut microbiome revealed by metagenomics and culture.</title>
        <authorList>
            <person name="Gilroy R."/>
            <person name="Ravi A."/>
            <person name="Getino M."/>
            <person name="Pursley I."/>
            <person name="Horton D.L."/>
            <person name="Alikhan N.F."/>
            <person name="Baker D."/>
            <person name="Gharbi K."/>
            <person name="Hall N."/>
            <person name="Watson M."/>
            <person name="Adriaenssens E.M."/>
            <person name="Foster-Nyarko E."/>
            <person name="Jarju S."/>
            <person name="Secka A."/>
            <person name="Antonio M."/>
            <person name="Oren A."/>
            <person name="Chaudhuri R.R."/>
            <person name="La Ragione R."/>
            <person name="Hildebrand F."/>
            <person name="Pallen M.J."/>
        </authorList>
    </citation>
    <scope>NUCLEOTIDE SEQUENCE</scope>
    <source>
        <strain evidence="15">10406</strain>
    </source>
</reference>
<evidence type="ECO:0000256" key="10">
    <source>
        <dbReference type="ARBA" id="ARBA00067609"/>
    </source>
</evidence>
<keyword evidence="8 11" id="KW-0143">Chaperone</keyword>
<feature type="binding site" evidence="11">
    <location>
        <position position="223"/>
    </location>
    <ligand>
        <name>Zn(2+)</name>
        <dbReference type="ChEBI" id="CHEBI:29105"/>
        <label>1</label>
    </ligand>
</feature>
<evidence type="ECO:0000256" key="8">
    <source>
        <dbReference type="ARBA" id="ARBA00023186"/>
    </source>
</evidence>
<organism evidence="15 16">
    <name type="scientific">Candidatus Limadaptatus stercoripullorum</name>
    <dbReference type="NCBI Taxonomy" id="2840846"/>
    <lineage>
        <taxon>Bacteria</taxon>
        <taxon>Bacillati</taxon>
        <taxon>Bacillota</taxon>
        <taxon>Clostridia</taxon>
        <taxon>Eubacteriales</taxon>
        <taxon>Candidatus Limadaptatus</taxon>
    </lineage>
</organism>
<feature type="repeat" description="CXXCXGXG motif" evidence="11">
    <location>
        <begin position="206"/>
        <end position="213"/>
    </location>
</feature>
<evidence type="ECO:0000256" key="7">
    <source>
        <dbReference type="ARBA" id="ARBA00023016"/>
    </source>
</evidence>
<dbReference type="InterPro" id="IPR018253">
    <property type="entry name" value="DnaJ_domain_CS"/>
</dbReference>
<dbReference type="Gene3D" id="1.10.287.110">
    <property type="entry name" value="DnaJ domain"/>
    <property type="match status" value="1"/>
</dbReference>
<evidence type="ECO:0000256" key="3">
    <source>
        <dbReference type="ARBA" id="ARBA00022723"/>
    </source>
</evidence>
<accession>A0A9D1SVV4</accession>
<dbReference type="SMART" id="SM00271">
    <property type="entry name" value="DnaJ"/>
    <property type="match status" value="1"/>
</dbReference>
<dbReference type="NCBIfam" id="NF008035">
    <property type="entry name" value="PRK10767.1"/>
    <property type="match status" value="1"/>
</dbReference>
<evidence type="ECO:0000259" key="13">
    <source>
        <dbReference type="PROSITE" id="PS50076"/>
    </source>
</evidence>
<keyword evidence="5 11" id="KW-0863">Zinc-finger</keyword>
<sequence length="386" mass="41263">MAKDYYGLLGVSKTASDEEIKSAYRKLAKKYHPDLYSTASESEKKAAEEKFKEINHAYSVLSDPDKRAAFDAYGDENGPAPGQGGGFGGFGGFGAGGSRGGFGFDMDDIFSTIFSGFGGHAGGDRRANAPQRGADIRARMTLTFEEAAFGVQKKVSVRRTEVCSDCGGSGAKPGTGTKTCSNCHGTGHVTRTQSTPFGQFSSTGVCPVCKGKGKIVTDPCKTCGGSGMTERAREITVNIPAGIDNGQTITYSGEGNAGVRGGERGSLIVEIAVRPHKLFKRRGSDLNLQLPLTIAEAALGCTVSVPTLRTPQDLRIPEGTQSGTVFKLKGCGIKKLRSQDNGDLYVTVVVEVPKTLTREQRDLMRKLDAAFELRQFPQKREYRDKL</sequence>
<dbReference type="GO" id="GO:0006260">
    <property type="term" value="P:DNA replication"/>
    <property type="evidence" value="ECO:0007669"/>
    <property type="project" value="UniProtKB-KW"/>
</dbReference>
<name>A0A9D1SVV4_9FIRM</name>
<evidence type="ECO:0000256" key="6">
    <source>
        <dbReference type="ARBA" id="ARBA00022833"/>
    </source>
</evidence>
<dbReference type="CDD" id="cd06257">
    <property type="entry name" value="DnaJ"/>
    <property type="match status" value="1"/>
</dbReference>
<dbReference type="GO" id="GO:0005524">
    <property type="term" value="F:ATP binding"/>
    <property type="evidence" value="ECO:0007669"/>
    <property type="project" value="InterPro"/>
</dbReference>
<comment type="subcellular location">
    <subcellularLocation>
        <location evidence="11">Cytoplasm</location>
    </subcellularLocation>
</comment>
<dbReference type="EMBL" id="DVOE01000064">
    <property type="protein sequence ID" value="HIU99032.1"/>
    <property type="molecule type" value="Genomic_DNA"/>
</dbReference>
<proteinExistence type="inferred from homology"/>
<dbReference type="PROSITE" id="PS51188">
    <property type="entry name" value="ZF_CR"/>
    <property type="match status" value="1"/>
</dbReference>
<evidence type="ECO:0000256" key="5">
    <source>
        <dbReference type="ARBA" id="ARBA00022771"/>
    </source>
</evidence>
<dbReference type="CDD" id="cd10719">
    <property type="entry name" value="DnaJ_zf"/>
    <property type="match status" value="1"/>
</dbReference>
<evidence type="ECO:0000256" key="4">
    <source>
        <dbReference type="ARBA" id="ARBA00022737"/>
    </source>
</evidence>
<dbReference type="PRINTS" id="PR00625">
    <property type="entry name" value="JDOMAIN"/>
</dbReference>
<comment type="cofactor">
    <cofactor evidence="11">
        <name>Zn(2+)</name>
        <dbReference type="ChEBI" id="CHEBI:29105"/>
    </cofactor>
    <text evidence="11">Binds 2 Zn(2+) ions per monomer.</text>
</comment>
<dbReference type="GO" id="GO:0009408">
    <property type="term" value="P:response to heat"/>
    <property type="evidence" value="ECO:0007669"/>
    <property type="project" value="InterPro"/>
</dbReference>
<dbReference type="Pfam" id="PF01556">
    <property type="entry name" value="DnaJ_C"/>
    <property type="match status" value="1"/>
</dbReference>
<dbReference type="InterPro" id="IPR036869">
    <property type="entry name" value="J_dom_sf"/>
</dbReference>
<dbReference type="InterPro" id="IPR001623">
    <property type="entry name" value="DnaJ_domain"/>
</dbReference>
<evidence type="ECO:0000256" key="2">
    <source>
        <dbReference type="ARBA" id="ARBA00022705"/>
    </source>
</evidence>
<dbReference type="PANTHER" id="PTHR43096">
    <property type="entry name" value="DNAJ HOMOLOG 1, MITOCHONDRIAL-RELATED"/>
    <property type="match status" value="1"/>
</dbReference>
<dbReference type="InterPro" id="IPR008971">
    <property type="entry name" value="HSP40/DnaJ_pept-bd"/>
</dbReference>
<comment type="subunit">
    <text evidence="11">Homodimer.</text>
</comment>
<dbReference type="SUPFAM" id="SSF46565">
    <property type="entry name" value="Chaperone J-domain"/>
    <property type="match status" value="1"/>
</dbReference>
<dbReference type="CDD" id="cd10747">
    <property type="entry name" value="DnaJ_C"/>
    <property type="match status" value="1"/>
</dbReference>
<dbReference type="GO" id="GO:0008270">
    <property type="term" value="F:zinc ion binding"/>
    <property type="evidence" value="ECO:0007669"/>
    <property type="project" value="UniProtKB-UniRule"/>
</dbReference>
<dbReference type="PANTHER" id="PTHR43096:SF48">
    <property type="entry name" value="CHAPERONE PROTEIN DNAJ"/>
    <property type="match status" value="1"/>
</dbReference>
<dbReference type="Proteomes" id="UP000886857">
    <property type="component" value="Unassembled WGS sequence"/>
</dbReference>
<dbReference type="PROSITE" id="PS50076">
    <property type="entry name" value="DNAJ_2"/>
    <property type="match status" value="1"/>
</dbReference>
<keyword evidence="4 11" id="KW-0677">Repeat</keyword>
<dbReference type="Gene3D" id="2.60.260.20">
    <property type="entry name" value="Urease metallochaperone UreE, N-terminal domain"/>
    <property type="match status" value="2"/>
</dbReference>
<keyword evidence="3 11" id="KW-0479">Metal-binding</keyword>
<comment type="function">
    <text evidence="11">Participates actively in the response to hyperosmotic and heat shock by preventing the aggregation of stress-denatured proteins and by disaggregating proteins, also in an autonomous, DnaK-independent fashion. Unfolded proteins bind initially to DnaJ; upon interaction with the DnaJ-bound protein, DnaK hydrolyzes its bound ATP, resulting in the formation of a stable complex. GrpE releases ADP from DnaK; ATP binding to DnaK triggers the release of the substrate protein, thus completing the reaction cycle. Several rounds of ATP-dependent interactions between DnaJ, DnaK and GrpE are required for fully efficient folding. Also involved, together with DnaK and GrpE, in the DNA replication of plasmids through activation of initiation proteins.</text>
</comment>
<dbReference type="SUPFAM" id="SSF57938">
    <property type="entry name" value="DnaJ/Hsp40 cysteine-rich domain"/>
    <property type="match status" value="1"/>
</dbReference>
<dbReference type="InterPro" id="IPR002939">
    <property type="entry name" value="DnaJ_C"/>
</dbReference>
<feature type="binding site" evidence="11">
    <location>
        <position position="163"/>
    </location>
    <ligand>
        <name>Zn(2+)</name>
        <dbReference type="ChEBI" id="CHEBI:29105"/>
        <label>1</label>
    </ligand>
</feature>
<feature type="repeat" description="CXXCXGXG motif" evidence="11">
    <location>
        <begin position="163"/>
        <end position="170"/>
    </location>
</feature>
<comment type="domain">
    <text evidence="11">The J domain is necessary and sufficient to stimulate DnaK ATPase activity. Zinc center 1 plays an important role in the autonomous, DnaK-independent chaperone activity of DnaJ. Zinc center 2 is essential for interaction with DnaK and for DnaJ activity.</text>
</comment>
<feature type="domain" description="J" evidence="13">
    <location>
        <begin position="4"/>
        <end position="74"/>
    </location>
</feature>
<dbReference type="InterPro" id="IPR012724">
    <property type="entry name" value="DnaJ"/>
</dbReference>
<gene>
    <name evidence="11 15" type="primary">dnaJ</name>
    <name evidence="15" type="ORF">IAC73_04250</name>
</gene>
<dbReference type="InterPro" id="IPR001305">
    <property type="entry name" value="HSP_DnaJ_Cys-rich_dom"/>
</dbReference>
<feature type="repeat" description="CXXCXGXG motif" evidence="11">
    <location>
        <begin position="180"/>
        <end position="187"/>
    </location>
</feature>
<comment type="caution">
    <text evidence="15">The sequence shown here is derived from an EMBL/GenBank/DDBJ whole genome shotgun (WGS) entry which is preliminary data.</text>
</comment>
<feature type="binding site" evidence="11">
    <location>
        <position position="206"/>
    </location>
    <ligand>
        <name>Zn(2+)</name>
        <dbReference type="ChEBI" id="CHEBI:29105"/>
        <label>2</label>
    </ligand>
</feature>
<feature type="binding site" evidence="11">
    <location>
        <position position="209"/>
    </location>
    <ligand>
        <name>Zn(2+)</name>
        <dbReference type="ChEBI" id="CHEBI:29105"/>
        <label>2</label>
    </ligand>
</feature>
<keyword evidence="2 11" id="KW-0235">DNA replication</keyword>
<dbReference type="GO" id="GO:0042026">
    <property type="term" value="P:protein refolding"/>
    <property type="evidence" value="ECO:0007669"/>
    <property type="project" value="TreeGrafter"/>
</dbReference>
<reference evidence="15" key="1">
    <citation type="submission" date="2020-10" db="EMBL/GenBank/DDBJ databases">
        <authorList>
            <person name="Gilroy R."/>
        </authorList>
    </citation>
    <scope>NUCLEOTIDE SEQUENCE</scope>
    <source>
        <strain evidence="15">10406</strain>
    </source>
</reference>
<dbReference type="GO" id="GO:0051082">
    <property type="term" value="F:unfolded protein binding"/>
    <property type="evidence" value="ECO:0007669"/>
    <property type="project" value="UniProtKB-UniRule"/>
</dbReference>
<feature type="binding site" evidence="11">
    <location>
        <position position="220"/>
    </location>
    <ligand>
        <name>Zn(2+)</name>
        <dbReference type="ChEBI" id="CHEBI:29105"/>
        <label>1</label>
    </ligand>
</feature>
<protein>
    <recommendedName>
        <fullName evidence="10 11">Chaperone protein DnaJ</fullName>
    </recommendedName>
</protein>
<dbReference type="Gene3D" id="2.10.230.10">
    <property type="entry name" value="Heat shock protein DnaJ, cysteine-rich domain"/>
    <property type="match status" value="1"/>
</dbReference>
<dbReference type="GO" id="GO:0031072">
    <property type="term" value="F:heat shock protein binding"/>
    <property type="evidence" value="ECO:0007669"/>
    <property type="project" value="InterPro"/>
</dbReference>
<dbReference type="GO" id="GO:0005737">
    <property type="term" value="C:cytoplasm"/>
    <property type="evidence" value="ECO:0007669"/>
    <property type="project" value="UniProtKB-SubCell"/>
</dbReference>
<dbReference type="PROSITE" id="PS00636">
    <property type="entry name" value="DNAJ_1"/>
    <property type="match status" value="1"/>
</dbReference>
<feature type="binding site" evidence="11">
    <location>
        <position position="183"/>
    </location>
    <ligand>
        <name>Zn(2+)</name>
        <dbReference type="ChEBI" id="CHEBI:29105"/>
        <label>2</label>
    </ligand>
</feature>
<dbReference type="InterPro" id="IPR036410">
    <property type="entry name" value="HSP_DnaJ_Cys-rich_dom_sf"/>
</dbReference>
<evidence type="ECO:0000256" key="1">
    <source>
        <dbReference type="ARBA" id="ARBA00022490"/>
    </source>
</evidence>